<organism evidence="4 5">
    <name type="scientific">Draconibacterium sediminis</name>
    <dbReference type="NCBI Taxonomy" id="1544798"/>
    <lineage>
        <taxon>Bacteria</taxon>
        <taxon>Pseudomonadati</taxon>
        <taxon>Bacteroidota</taxon>
        <taxon>Bacteroidia</taxon>
        <taxon>Marinilabiliales</taxon>
        <taxon>Prolixibacteraceae</taxon>
        <taxon>Draconibacterium</taxon>
    </lineage>
</organism>
<dbReference type="Gene3D" id="3.40.50.2300">
    <property type="match status" value="1"/>
</dbReference>
<dbReference type="Proteomes" id="UP000032544">
    <property type="component" value="Unassembled WGS sequence"/>
</dbReference>
<dbReference type="PANTHER" id="PTHR37299:SF1">
    <property type="entry name" value="STAGE 0 SPORULATION PROTEIN A HOMOLOG"/>
    <property type="match status" value="1"/>
</dbReference>
<dbReference type="OrthoDB" id="1490554at2"/>
<dbReference type="InterPro" id="IPR001789">
    <property type="entry name" value="Sig_transdc_resp-reg_receiver"/>
</dbReference>
<dbReference type="GO" id="GO:0003677">
    <property type="term" value="F:DNA binding"/>
    <property type="evidence" value="ECO:0007669"/>
    <property type="project" value="InterPro"/>
</dbReference>
<evidence type="ECO:0000259" key="3">
    <source>
        <dbReference type="PROSITE" id="PS50930"/>
    </source>
</evidence>
<name>A0A0D8J6S8_9BACT</name>
<feature type="domain" description="Response regulatory" evidence="2">
    <location>
        <begin position="6"/>
        <end position="117"/>
    </location>
</feature>
<keyword evidence="5" id="KW-1185">Reference proteome</keyword>
<dbReference type="GO" id="GO:0000156">
    <property type="term" value="F:phosphorelay response regulator activity"/>
    <property type="evidence" value="ECO:0007669"/>
    <property type="project" value="InterPro"/>
</dbReference>
<accession>A0A0D8J6S8</accession>
<dbReference type="Pfam" id="PF04397">
    <property type="entry name" value="LytTR"/>
    <property type="match status" value="1"/>
</dbReference>
<dbReference type="PANTHER" id="PTHR37299">
    <property type="entry name" value="TRANSCRIPTIONAL REGULATOR-RELATED"/>
    <property type="match status" value="1"/>
</dbReference>
<comment type="caution">
    <text evidence="4">The sequence shown here is derived from an EMBL/GenBank/DDBJ whole genome shotgun (WGS) entry which is preliminary data.</text>
</comment>
<dbReference type="InterPro" id="IPR011006">
    <property type="entry name" value="CheY-like_superfamily"/>
</dbReference>
<feature type="modified residue" description="4-aspartylphosphate" evidence="1">
    <location>
        <position position="57"/>
    </location>
</feature>
<protein>
    <submittedName>
        <fullName evidence="4">LytR family transcriptional regulator</fullName>
    </submittedName>
</protein>
<dbReference type="PROSITE" id="PS50930">
    <property type="entry name" value="HTH_LYTTR"/>
    <property type="match status" value="1"/>
</dbReference>
<evidence type="ECO:0000313" key="4">
    <source>
        <dbReference type="EMBL" id="KJF42479.1"/>
    </source>
</evidence>
<dbReference type="EMBL" id="JRHC01000005">
    <property type="protein sequence ID" value="KJF42479.1"/>
    <property type="molecule type" value="Genomic_DNA"/>
</dbReference>
<dbReference type="FunFam" id="3.40.50.2300:FF:000051">
    <property type="entry name" value="Two-component response regulator yehT"/>
    <property type="match status" value="1"/>
</dbReference>
<dbReference type="STRING" id="1544798.LH29_18150"/>
<feature type="domain" description="HTH LytTR-type" evidence="3">
    <location>
        <begin position="145"/>
        <end position="249"/>
    </location>
</feature>
<proteinExistence type="predicted"/>
<evidence type="ECO:0000313" key="5">
    <source>
        <dbReference type="Proteomes" id="UP000032544"/>
    </source>
</evidence>
<evidence type="ECO:0000259" key="2">
    <source>
        <dbReference type="PROSITE" id="PS50110"/>
    </source>
</evidence>
<keyword evidence="1" id="KW-0597">Phosphoprotein</keyword>
<dbReference type="InterPro" id="IPR007492">
    <property type="entry name" value="LytTR_DNA-bd_dom"/>
</dbReference>
<dbReference type="SUPFAM" id="SSF52172">
    <property type="entry name" value="CheY-like"/>
    <property type="match status" value="1"/>
</dbReference>
<gene>
    <name evidence="4" type="ORF">LH29_18150</name>
</gene>
<dbReference type="PROSITE" id="PS50110">
    <property type="entry name" value="RESPONSE_REGULATORY"/>
    <property type="match status" value="1"/>
</dbReference>
<dbReference type="SMART" id="SM00850">
    <property type="entry name" value="LytTR"/>
    <property type="match status" value="1"/>
</dbReference>
<dbReference type="Pfam" id="PF00072">
    <property type="entry name" value="Response_reg"/>
    <property type="match status" value="1"/>
</dbReference>
<evidence type="ECO:0000256" key="1">
    <source>
        <dbReference type="PROSITE-ProRule" id="PRU00169"/>
    </source>
</evidence>
<dbReference type="RefSeq" id="WP_045032216.1">
    <property type="nucleotide sequence ID" value="NZ_JRHC01000005.1"/>
</dbReference>
<dbReference type="InterPro" id="IPR046947">
    <property type="entry name" value="LytR-like"/>
</dbReference>
<dbReference type="AlphaFoldDB" id="A0A0D8J6S8"/>
<dbReference type="SMART" id="SM00448">
    <property type="entry name" value="REC"/>
    <property type="match status" value="1"/>
</dbReference>
<dbReference type="Gene3D" id="2.40.50.1020">
    <property type="entry name" value="LytTr DNA-binding domain"/>
    <property type="match status" value="1"/>
</dbReference>
<sequence length="249" mass="29259">MTEKLRTIIVEDEELARNLMKSFLADNDAIDLIAECENGFEGVKQINELKPDLVFLDIQMPKITGFELLELLEHKPQIIFATAYDQYALKAFDYNAADYLLKPYSKDRLDEAIQKVLERIQTEGKESDVAEKVSDFPKDEYLDRIVVKDRHKIHIAPVDAVRYIESMDDYVMIYTNDGRWMKQKTMKYFENALNPKNFVRIHRSYIVKVDEIEEIQQYEKESYIVILHDKTKLKVSKTGYKNLKGVLNF</sequence>
<reference evidence="4 5" key="1">
    <citation type="submission" date="2014-09" db="EMBL/GenBank/DDBJ databases">
        <title>Draft Genome Sequence of Draconibacterium sp. JN14CK-3.</title>
        <authorList>
            <person name="Dong C."/>
            <person name="Lai Q."/>
            <person name="Shao Z."/>
        </authorList>
    </citation>
    <scope>NUCLEOTIDE SEQUENCE [LARGE SCALE GENOMIC DNA]</scope>
    <source>
        <strain evidence="4 5">JN14CK-3</strain>
    </source>
</reference>